<sequence length="248" mass="28428">MMVMTGVLPQPQSTVKALYDYRATRADELTFCKGALIHNVIKAPRGWWKGDYAGKVQLFFPANYVEEVTSNTKPEFRDQAMEDNPLGDLCMGLVDLSRCNVLRSSKNGMSNVLSVSLNDEQEGSQQYDFATETVEELFEWYQVAWHITQHKIINKNDEHKKLSMDGTLGRKDTRKVCTSLKIHQLKTCTRRDRPSIQQKKEIKTKDDAVAIEMSDLVIYCQSRSKDKDSFVTYTFTEIRSFPGEQDSC</sequence>
<accession>A0A6P8F527</accession>
<keyword evidence="1 2" id="KW-0728">SH3 domain</keyword>
<dbReference type="InterPro" id="IPR036028">
    <property type="entry name" value="SH3-like_dom_sf"/>
</dbReference>
<dbReference type="Pfam" id="PF00018">
    <property type="entry name" value="SH3_1"/>
    <property type="match status" value="1"/>
</dbReference>
<dbReference type="GeneID" id="116219662"/>
<dbReference type="AlphaFoldDB" id="A0A6P8F527"/>
<feature type="domain" description="SH3" evidence="3">
    <location>
        <begin position="10"/>
        <end position="70"/>
    </location>
</feature>
<dbReference type="RefSeq" id="XP_031419241.1">
    <property type="nucleotide sequence ID" value="XM_031563381.1"/>
</dbReference>
<dbReference type="OrthoDB" id="2159336at2759"/>
<evidence type="ECO:0000313" key="4">
    <source>
        <dbReference type="Proteomes" id="UP000515152"/>
    </source>
</evidence>
<dbReference type="PROSITE" id="PS50002">
    <property type="entry name" value="SH3"/>
    <property type="match status" value="1"/>
</dbReference>
<dbReference type="InterPro" id="IPR001452">
    <property type="entry name" value="SH3_domain"/>
</dbReference>
<evidence type="ECO:0000256" key="2">
    <source>
        <dbReference type="PROSITE-ProRule" id="PRU00192"/>
    </source>
</evidence>
<dbReference type="SMART" id="SM00326">
    <property type="entry name" value="SH3"/>
    <property type="match status" value="1"/>
</dbReference>
<dbReference type="InterPro" id="IPR011993">
    <property type="entry name" value="PH-like_dom_sf"/>
</dbReference>
<dbReference type="PRINTS" id="PR00452">
    <property type="entry name" value="SH3DOMAIN"/>
</dbReference>
<proteinExistence type="predicted"/>
<dbReference type="Proteomes" id="UP000515152">
    <property type="component" value="Chromosome 3"/>
</dbReference>
<gene>
    <name evidence="5" type="primary">LOC116219662</name>
</gene>
<dbReference type="FunFam" id="2.30.30.40:FF:000119">
    <property type="entry name" value="1-phosphatidylinositol 4,5-bisphosphate phosphodiesterase gamma"/>
    <property type="match status" value="1"/>
</dbReference>
<dbReference type="PANTHER" id="PTHR46026">
    <property type="entry name" value="RHO-TYPE GUANINE NUCLEOTIDE EXCHANGE FACTOR, ISOFORM F"/>
    <property type="match status" value="1"/>
</dbReference>
<name>A0A6P8F527_CLUHA</name>
<dbReference type="PANTHER" id="PTHR46026:SF1">
    <property type="entry name" value="RHO-TYPE GUANINE NUCLEOTIDE EXCHANGE FACTOR, ISOFORM F"/>
    <property type="match status" value="1"/>
</dbReference>
<dbReference type="SUPFAM" id="SSF50044">
    <property type="entry name" value="SH3-domain"/>
    <property type="match status" value="1"/>
</dbReference>
<dbReference type="Gene3D" id="2.30.29.30">
    <property type="entry name" value="Pleckstrin-homology domain (PH domain)/Phosphotyrosine-binding domain (PTB)"/>
    <property type="match status" value="1"/>
</dbReference>
<protein>
    <submittedName>
        <fullName evidence="5">1-phosphatidylinositol 4,5-bisphosphate phosphodiesterase gamma-2-like</fullName>
    </submittedName>
</protein>
<reference evidence="5" key="1">
    <citation type="submission" date="2025-08" db="UniProtKB">
        <authorList>
            <consortium name="RefSeq"/>
        </authorList>
    </citation>
    <scope>IDENTIFICATION</scope>
</reference>
<organism evidence="4 5">
    <name type="scientific">Clupea harengus</name>
    <name type="common">Atlantic herring</name>
    <dbReference type="NCBI Taxonomy" id="7950"/>
    <lineage>
        <taxon>Eukaryota</taxon>
        <taxon>Metazoa</taxon>
        <taxon>Chordata</taxon>
        <taxon>Craniata</taxon>
        <taxon>Vertebrata</taxon>
        <taxon>Euteleostomi</taxon>
        <taxon>Actinopterygii</taxon>
        <taxon>Neopterygii</taxon>
        <taxon>Teleostei</taxon>
        <taxon>Clupei</taxon>
        <taxon>Clupeiformes</taxon>
        <taxon>Clupeoidei</taxon>
        <taxon>Clupeidae</taxon>
        <taxon>Clupea</taxon>
    </lineage>
</organism>
<dbReference type="KEGG" id="char:116219662"/>
<evidence type="ECO:0000256" key="1">
    <source>
        <dbReference type="ARBA" id="ARBA00022443"/>
    </source>
</evidence>
<keyword evidence="4" id="KW-1185">Reference proteome</keyword>
<evidence type="ECO:0000259" key="3">
    <source>
        <dbReference type="PROSITE" id="PS50002"/>
    </source>
</evidence>
<dbReference type="Gene3D" id="2.30.30.40">
    <property type="entry name" value="SH3 Domains"/>
    <property type="match status" value="1"/>
</dbReference>
<evidence type="ECO:0000313" key="5">
    <source>
        <dbReference type="RefSeq" id="XP_031419241.1"/>
    </source>
</evidence>